<evidence type="ECO:0000313" key="2">
    <source>
        <dbReference type="EMBL" id="CXI67413.1"/>
    </source>
</evidence>
<dbReference type="VEuPathDB" id="PlasmoDB:PBANKA_1134500"/>
<organism evidence="2 3">
    <name type="scientific">Plasmodium berghei</name>
    <dbReference type="NCBI Taxonomy" id="5821"/>
    <lineage>
        <taxon>Eukaryota</taxon>
        <taxon>Sar</taxon>
        <taxon>Alveolata</taxon>
        <taxon>Apicomplexa</taxon>
        <taxon>Aconoidasida</taxon>
        <taxon>Haemosporida</taxon>
        <taxon>Plasmodiidae</taxon>
        <taxon>Plasmodium</taxon>
        <taxon>Plasmodium (Vinckeia)</taxon>
    </lineage>
</organism>
<feature type="compositionally biased region" description="Polar residues" evidence="1">
    <location>
        <begin position="668"/>
        <end position="679"/>
    </location>
</feature>
<evidence type="ECO:0000256" key="1">
    <source>
        <dbReference type="SAM" id="MobiDB-lite"/>
    </source>
</evidence>
<dbReference type="Proteomes" id="UP000069549">
    <property type="component" value="Chromosome 11"/>
</dbReference>
<sequence>MNELKELSKKIKENTTVKKEDQKNELEIKNLFDNFLGNNSINYLSSFINKTNVNENSSENTKNEIRNIFENINKNNLNEKKVNNDINLEEAGFDKKCHNNIIGLEKSQGVKEDEIKPKNILKIEKKKENKYKGPLVDSSLKTSKNIENIINVKKILQNTKNVDIKDLDKLINRFNNEIVDRTKKLENFIDKNKIKNDYNENILMLENLNKEMKVIEASFKKNDPLYELYISKKEKKKMYCSLLFLKNFFTCLKNFMDFLDKSEQSYKQLKIGESLLYLRNCKTHFLLIKSIFKYVKNRSYYLNEDINEKGKNEMKKEENPQNNEIIEGIIKEKMLTSSNDNQFNINKQGNKTDDNIIKYSKSNSFNRKPDKNVEIKLMDEIKKLFMDESVPSNDNNNNNNNNKVKFIKETKYKYEDILNNLKNMINIIFNKIFVFDNNIKIYKYIYLNGSYIFSNDTYKNEEKITYDMFWYFAYILKKHNYYLKIIKNHLFFNIFKFMVLFYCITKNMNPKDVLNKMSSIKHINSLTYKNIKKCVSDIIKKYGIETSPNIYFNYYKKYKSYIFSEENGNIDNMKFVTPPKKGIINISWCDINLNDYIVEKDNFIFIDIENFFNCFILSRNNINKDSEQTILKNGENYLSSFESNKNRIVEKDIYNTDINERISKSDTDINNIDKNQNDTQKNDVHKINNNDDSSAINVEKDEVGGYDDFFLTLSRGLLEFYNIAELLFSIKKDEKKIKKLDIDIEGEFNIEELVNSFNFYFENIQNEEKCDKVYFNEYIYDLKDTEEKLCNIKDKLKRKYEYIKNVNNDDNVLRDKEIFPLYILNKELNENMFLFFHEINMNRNNLKDILNVYYIYKWKQEDEKFYLLNKEILKNNFFHYINFAYSILNDIFLYKNEQDYILIDGKADNYLLSLFFDNIEENNYNIKDAKNIDFEVVLNWIEKNHILLKDIIKEETQKFNSEKLINNKQLSQNIENEDVEKEIIINKINEKKKDDTFNERENILNAEIDEKKDTVSRDSNQNSINVMIKINNIDCIHIHKKIIFIVFEIYKIVHFSINLLLDIQKQKDINSLEKTNINENKIKYIISINLILFCYKVIKYIYNLFLSYSYFIFRFSSVSNLNNKEFLLCIINNNIFLKKTFENIYDVYLNYKELFNFYIYQKEIIFEMGSIKKNSIFQKKYMDTFNTNPEIYSINLDDNNMCYDDRVIKNKIFEDFTNEEKYNKCNDNGSVKNNSSEYKDKFLINKKIQELDEKKNTLELSTNIKFLCVNKISIFKNMHLYIDKFYINLKNFKNMFVNIYKEQIYKLLKKNVMEDNFLINISKIVNVIFEFFQIRNLCKSIHKDIILRIIDYLFYHINQYILDYIIEKTKLNDDERNSIHEKFIFIQNSLSFILEEYKDNEFEQKNNIVEEENTYLKIAGDEPVCLISLKKNRILFLLLFCKIKYILNAKKTILELYDTEIVQLLLSNNLYICDDEKFDAIINEFI</sequence>
<gene>
    <name evidence="2" type="ORF">PBK173_000300400</name>
</gene>
<reference evidence="2 3" key="1">
    <citation type="submission" date="2016-02" db="EMBL/GenBank/DDBJ databases">
        <authorList>
            <consortium name="Pathogen Informatics"/>
        </authorList>
    </citation>
    <scope>NUCLEOTIDE SEQUENCE [LARGE SCALE GENOMIC DNA]</scope>
    <source>
        <strain evidence="2 3">K173</strain>
    </source>
</reference>
<feature type="region of interest" description="Disordered" evidence="1">
    <location>
        <begin position="668"/>
        <end position="690"/>
    </location>
</feature>
<evidence type="ECO:0000313" key="3">
    <source>
        <dbReference type="Proteomes" id="UP000069549"/>
    </source>
</evidence>
<accession>A0A113S3Q9</accession>
<feature type="compositionally biased region" description="Basic and acidic residues" evidence="1">
    <location>
        <begin position="680"/>
        <end position="689"/>
    </location>
</feature>
<dbReference type="EMBL" id="LT160031">
    <property type="protein sequence ID" value="CXI67413.1"/>
    <property type="molecule type" value="Genomic_DNA"/>
</dbReference>
<protein>
    <submittedName>
        <fullName evidence="2">Uncharacterized protein</fullName>
    </submittedName>
</protein>
<name>A0A113S3Q9_PLABE</name>
<proteinExistence type="predicted"/>